<gene>
    <name evidence="1" type="ORF">GN331_12475</name>
</gene>
<sequence>MHDDLVATKALVFDPGKFELTDFRAERESTEYAACVFKLDSASICFRVAKTTPRKVGQFVTLWKRYGTGAIQPFDASDGFDFYVISTRTTAGFGQFVFPRSVLLEQGVLSHDGWGGKRAIRIYPPWVVTLSRQAQRTQRWQTPHFLEIPGEGGSVDLDRLKLLYGRPPAGTSKGTATRSK</sequence>
<accession>A0A7C9LHM2</accession>
<keyword evidence="2" id="KW-1185">Reference proteome</keyword>
<dbReference type="Gene3D" id="3.40.1350.140">
    <property type="entry name" value="MepB-like"/>
    <property type="match status" value="1"/>
</dbReference>
<dbReference type="InterPro" id="IPR038231">
    <property type="entry name" value="MepB-like_sf"/>
</dbReference>
<proteinExistence type="predicted"/>
<name>A0A7C9LHM2_9GAMM</name>
<organism evidence="1 2">
    <name type="scientific">Noviluteimonas gilva</name>
    <dbReference type="NCBI Taxonomy" id="2682097"/>
    <lineage>
        <taxon>Bacteria</taxon>
        <taxon>Pseudomonadati</taxon>
        <taxon>Pseudomonadota</taxon>
        <taxon>Gammaproteobacteria</taxon>
        <taxon>Lysobacterales</taxon>
        <taxon>Lysobacteraceae</taxon>
        <taxon>Noviluteimonas</taxon>
    </lineage>
</organism>
<dbReference type="InterPro" id="IPR011235">
    <property type="entry name" value="MepB-like"/>
</dbReference>
<protein>
    <submittedName>
        <fullName evidence="1">MepB domain containing protein</fullName>
    </submittedName>
</protein>
<dbReference type="EMBL" id="WOXT01000004">
    <property type="protein sequence ID" value="MUV15021.1"/>
    <property type="molecule type" value="Genomic_DNA"/>
</dbReference>
<dbReference type="Proteomes" id="UP000479692">
    <property type="component" value="Unassembled WGS sequence"/>
</dbReference>
<dbReference type="AlphaFoldDB" id="A0A7C9LHM2"/>
<comment type="caution">
    <text evidence="1">The sequence shown here is derived from an EMBL/GenBank/DDBJ whole genome shotgun (WGS) entry which is preliminary data.</text>
</comment>
<dbReference type="Pfam" id="PF08877">
    <property type="entry name" value="MepB-like"/>
    <property type="match status" value="1"/>
</dbReference>
<evidence type="ECO:0000313" key="2">
    <source>
        <dbReference type="Proteomes" id="UP000479692"/>
    </source>
</evidence>
<evidence type="ECO:0000313" key="1">
    <source>
        <dbReference type="EMBL" id="MUV15021.1"/>
    </source>
</evidence>
<reference evidence="1 2" key="1">
    <citation type="submission" date="2019-12" db="EMBL/GenBank/DDBJ databases">
        <authorList>
            <person name="Xu J."/>
        </authorList>
    </citation>
    <scope>NUCLEOTIDE SEQUENCE [LARGE SCALE GENOMIC DNA]</scope>
    <source>
        <strain evidence="1 2">HX-5-24</strain>
    </source>
</reference>